<sequence>MSQDAKDVTAIAGRWSKIDPATIAATCSQRHIQSVLEDAKEAIAEACKQHQSAQEAMRQVSLACRQLMRDAVEHCDPLKVQDSIAACAAALEAAEPRKAGGQG</sequence>
<gene>
    <name evidence="1" type="ORF">C7389_109149</name>
</gene>
<evidence type="ECO:0000313" key="2">
    <source>
        <dbReference type="Proteomes" id="UP000295129"/>
    </source>
</evidence>
<dbReference type="AlphaFoldDB" id="A0A4R6DYM3"/>
<protein>
    <submittedName>
        <fullName evidence="1">Uncharacterized protein</fullName>
    </submittedName>
</protein>
<dbReference type="EMBL" id="SNVV01000009">
    <property type="protein sequence ID" value="TDN50455.1"/>
    <property type="molecule type" value="Genomic_DNA"/>
</dbReference>
<proteinExistence type="predicted"/>
<organism evidence="1 2">
    <name type="scientific">Azoarcus indigens</name>
    <dbReference type="NCBI Taxonomy" id="29545"/>
    <lineage>
        <taxon>Bacteria</taxon>
        <taxon>Pseudomonadati</taxon>
        <taxon>Pseudomonadota</taxon>
        <taxon>Betaproteobacteria</taxon>
        <taxon>Rhodocyclales</taxon>
        <taxon>Zoogloeaceae</taxon>
        <taxon>Azoarcus</taxon>
    </lineage>
</organism>
<comment type="caution">
    <text evidence="1">The sequence shown here is derived from an EMBL/GenBank/DDBJ whole genome shotgun (WGS) entry which is preliminary data.</text>
</comment>
<name>A0A4R6DYM3_9RHOO</name>
<dbReference type="Proteomes" id="UP000295129">
    <property type="component" value="Unassembled WGS sequence"/>
</dbReference>
<keyword evidence="2" id="KW-1185">Reference proteome</keyword>
<dbReference type="RefSeq" id="WP_133591721.1">
    <property type="nucleotide sequence ID" value="NZ_SNVV01000009.1"/>
</dbReference>
<accession>A0A4R6DYM3</accession>
<evidence type="ECO:0000313" key="1">
    <source>
        <dbReference type="EMBL" id="TDN50455.1"/>
    </source>
</evidence>
<reference evidence="1 2" key="1">
    <citation type="submission" date="2019-03" db="EMBL/GenBank/DDBJ databases">
        <title>Genomic Encyclopedia of Type Strains, Phase IV (KMG-IV): sequencing the most valuable type-strain genomes for metagenomic binning, comparative biology and taxonomic classification.</title>
        <authorList>
            <person name="Goeker M."/>
        </authorList>
    </citation>
    <scope>NUCLEOTIDE SEQUENCE [LARGE SCALE GENOMIC DNA]</scope>
    <source>
        <strain evidence="1 2">DSM 12121</strain>
    </source>
</reference>